<dbReference type="AlphaFoldDB" id="A0A0C1FLL4"/>
<protein>
    <submittedName>
        <fullName evidence="1">Uncharacterized protein</fullName>
    </submittedName>
</protein>
<reference evidence="1 2" key="1">
    <citation type="submission" date="2014-10" db="EMBL/GenBank/DDBJ databases">
        <title>Kaistella jeonii genome.</title>
        <authorList>
            <person name="Clayton J.T."/>
            <person name="Newman J.D."/>
        </authorList>
    </citation>
    <scope>NUCLEOTIDE SEQUENCE [LARGE SCALE GENOMIC DNA]</scope>
    <source>
        <strain evidence="1 2">DSM 17048</strain>
    </source>
</reference>
<keyword evidence="2" id="KW-1185">Reference proteome</keyword>
<gene>
    <name evidence="1" type="ORF">OA86_09215</name>
</gene>
<organism evidence="1 2">
    <name type="scientific">Kaistella jeonii</name>
    <dbReference type="NCBI Taxonomy" id="266749"/>
    <lineage>
        <taxon>Bacteria</taxon>
        <taxon>Pseudomonadati</taxon>
        <taxon>Bacteroidota</taxon>
        <taxon>Flavobacteriia</taxon>
        <taxon>Flavobacteriales</taxon>
        <taxon>Weeksellaceae</taxon>
        <taxon>Chryseobacterium group</taxon>
        <taxon>Kaistella</taxon>
    </lineage>
</organism>
<accession>A0A0C1FLL4</accession>
<comment type="caution">
    <text evidence="1">The sequence shown here is derived from an EMBL/GenBank/DDBJ whole genome shotgun (WGS) entry which is preliminary data.</text>
</comment>
<evidence type="ECO:0000313" key="2">
    <source>
        <dbReference type="Proteomes" id="UP000031473"/>
    </source>
</evidence>
<evidence type="ECO:0000313" key="1">
    <source>
        <dbReference type="EMBL" id="KIA88824.1"/>
    </source>
</evidence>
<dbReference type="EMBL" id="JSYL01000005">
    <property type="protein sequence ID" value="KIA88824.1"/>
    <property type="molecule type" value="Genomic_DNA"/>
</dbReference>
<proteinExistence type="predicted"/>
<dbReference type="RefSeq" id="WP_039352019.1">
    <property type="nucleotide sequence ID" value="NZ_FOLA01000007.1"/>
</dbReference>
<name>A0A0C1FLL4_9FLAO</name>
<dbReference type="Proteomes" id="UP000031473">
    <property type="component" value="Unassembled WGS sequence"/>
</dbReference>
<dbReference type="STRING" id="266749.SAMN05421876_10788"/>
<dbReference type="OrthoDB" id="1122364at2"/>
<sequence>MSEKKLAGIWMDSENAIVVKNHDIESSFMFFLCDPVKREVQHGNSSEKNANNVEQTNTTKYFKDLEHLITNTVELYLTGTGTIQEQFKNHLAETPQFKNLKVTLGTDQKMSGEQFLEEVKSHFNV</sequence>